<feature type="domain" description="ABC transporter" evidence="11">
    <location>
        <begin position="29"/>
        <end position="265"/>
    </location>
</feature>
<comment type="subcellular location">
    <subcellularLocation>
        <location evidence="9">Cell inner membrane</location>
        <topology evidence="9">Peripheral membrane protein</topology>
    </subcellularLocation>
</comment>
<comment type="subunit">
    <text evidence="9">The complex is probably composed of two ATP-binding proteins, two transmembrane proteins and a solute-binding protein.</text>
</comment>
<feature type="region of interest" description="Disordered" evidence="10">
    <location>
        <begin position="392"/>
        <end position="441"/>
    </location>
</feature>
<reference evidence="14" key="1">
    <citation type="submission" date="2017-12" db="EMBL/GenBank/DDBJ databases">
        <title>Genomic analysis of Paracoccus sp. CBA4604.</title>
        <authorList>
            <person name="Roh S.W."/>
            <person name="Kim J.Y."/>
            <person name="Kim J.S."/>
        </authorList>
    </citation>
    <scope>NUCLEOTIDE SEQUENCE [LARGE SCALE GENOMIC DNA]</scope>
    <source>
        <strain evidence="14">CBA4604</strain>
    </source>
</reference>
<evidence type="ECO:0000256" key="1">
    <source>
        <dbReference type="ARBA" id="ARBA00005417"/>
    </source>
</evidence>
<dbReference type="AlphaFoldDB" id="A0A2K9MBL8"/>
<feature type="compositionally biased region" description="Basic and acidic residues" evidence="10">
    <location>
        <begin position="430"/>
        <end position="441"/>
    </location>
</feature>
<keyword evidence="4 9" id="KW-0067">ATP-binding</keyword>
<evidence type="ECO:0000313" key="13">
    <source>
        <dbReference type="EMBL" id="AUM73028.1"/>
    </source>
</evidence>
<dbReference type="SUPFAM" id="SSF54631">
    <property type="entry name" value="CBS-domain pair"/>
    <property type="match status" value="1"/>
</dbReference>
<comment type="subunit">
    <text evidence="7">The complex is probably composed of two ATP-binding proteins (TmoW), two transmembrane proteins (TmoV) and a solute-binding protein (TmoX).</text>
</comment>
<dbReference type="InterPro" id="IPR046342">
    <property type="entry name" value="CBS_dom_sf"/>
</dbReference>
<evidence type="ECO:0000259" key="11">
    <source>
        <dbReference type="PROSITE" id="PS50893"/>
    </source>
</evidence>
<dbReference type="InterPro" id="IPR003439">
    <property type="entry name" value="ABC_transporter-like_ATP-bd"/>
</dbReference>
<dbReference type="InterPro" id="IPR051921">
    <property type="entry name" value="ABC_osmolyte_uptake_ATP-bind"/>
</dbReference>
<dbReference type="PANTHER" id="PTHR43869">
    <property type="entry name" value="GLYCINE BETAINE/PROLINE BETAINE TRANSPORT SYSTEM ATP-BINDING PROTEIN PROV"/>
    <property type="match status" value="1"/>
</dbReference>
<keyword evidence="8" id="KW-0129">CBS domain</keyword>
<dbReference type="RefSeq" id="WP_101498412.1">
    <property type="nucleotide sequence ID" value="NZ_CP025583.1"/>
</dbReference>
<dbReference type="InterPro" id="IPR027417">
    <property type="entry name" value="P-loop_NTPase"/>
</dbReference>
<dbReference type="InterPro" id="IPR017871">
    <property type="entry name" value="ABC_transporter-like_CS"/>
</dbReference>
<dbReference type="GO" id="GO:0031460">
    <property type="term" value="P:glycine betaine transport"/>
    <property type="evidence" value="ECO:0007669"/>
    <property type="project" value="InterPro"/>
</dbReference>
<dbReference type="PROSITE" id="PS50893">
    <property type="entry name" value="ABC_TRANSPORTER_2"/>
    <property type="match status" value="1"/>
</dbReference>
<name>A0A2K9MBL8_9RHOB</name>
<dbReference type="Pfam" id="PF00005">
    <property type="entry name" value="ABC_tran"/>
    <property type="match status" value="1"/>
</dbReference>
<dbReference type="GO" id="GO:0015418">
    <property type="term" value="F:ABC-type quaternary ammonium compound transporting activity"/>
    <property type="evidence" value="ECO:0007669"/>
    <property type="project" value="UniProtKB-EC"/>
</dbReference>
<dbReference type="FunFam" id="3.40.50.300:FF:000201">
    <property type="entry name" value="Glycine betaine/L-proline ABC transporter ATP-binding protein"/>
    <property type="match status" value="1"/>
</dbReference>
<comment type="catalytic activity">
    <reaction evidence="6">
        <text>a quaternary ammonium(out) + ATP + H2O = a quaternary ammonium(in) + ADP + phosphate + H(+)</text>
        <dbReference type="Rhea" id="RHEA:11036"/>
        <dbReference type="ChEBI" id="CHEBI:15377"/>
        <dbReference type="ChEBI" id="CHEBI:15378"/>
        <dbReference type="ChEBI" id="CHEBI:30616"/>
        <dbReference type="ChEBI" id="CHEBI:35267"/>
        <dbReference type="ChEBI" id="CHEBI:43474"/>
        <dbReference type="ChEBI" id="CHEBI:456216"/>
        <dbReference type="EC" id="7.6.2.9"/>
    </reaction>
    <physiologicalReaction direction="left-to-right" evidence="6">
        <dbReference type="Rhea" id="RHEA:11037"/>
    </physiologicalReaction>
</comment>
<dbReference type="CDD" id="cd03294">
    <property type="entry name" value="ABC_Pro_Gly_Betaine"/>
    <property type="match status" value="1"/>
</dbReference>
<proteinExistence type="inferred from homology"/>
<evidence type="ECO:0000256" key="6">
    <source>
        <dbReference type="ARBA" id="ARBA00051811"/>
    </source>
</evidence>
<dbReference type="InterPro" id="IPR000644">
    <property type="entry name" value="CBS_dom"/>
</dbReference>
<evidence type="ECO:0000256" key="10">
    <source>
        <dbReference type="SAM" id="MobiDB-lite"/>
    </source>
</evidence>
<evidence type="ECO:0000256" key="2">
    <source>
        <dbReference type="ARBA" id="ARBA00022448"/>
    </source>
</evidence>
<dbReference type="EMBL" id="CP025583">
    <property type="protein sequence ID" value="AUM73028.1"/>
    <property type="molecule type" value="Genomic_DNA"/>
</dbReference>
<keyword evidence="5" id="KW-0029">Amino-acid transport</keyword>
<keyword evidence="9" id="KW-0472">Membrane</keyword>
<protein>
    <recommendedName>
        <fullName evidence="9">Quaternary amine transport ATP-binding protein</fullName>
        <ecNumber evidence="9">7.6.2.9</ecNumber>
    </recommendedName>
</protein>
<accession>A0A2K9MBL8</accession>
<dbReference type="PROSITE" id="PS00211">
    <property type="entry name" value="ABC_TRANSPORTER_1"/>
    <property type="match status" value="1"/>
</dbReference>
<organism evidence="13 14">
    <name type="scientific">Paracoccus jeotgali</name>
    <dbReference type="NCBI Taxonomy" id="2065379"/>
    <lineage>
        <taxon>Bacteria</taxon>
        <taxon>Pseudomonadati</taxon>
        <taxon>Pseudomonadota</taxon>
        <taxon>Alphaproteobacteria</taxon>
        <taxon>Rhodobacterales</taxon>
        <taxon>Paracoccaceae</taxon>
        <taxon>Paracoccus</taxon>
    </lineage>
</organism>
<sequence length="441" mass="47611">MQPKLSVRNLYKIFGKQHAAAMQMLRDGATKADILERTGATVGVQDASFDVHEGEIFVVMGLSGSGKSTLVRTLNGLIPPSSGTIRIDGEDIAGASRSDLRRIRREKIAMVFQHFALFPHWTIAENVAYGLKVRGVPAAERRVRALEVLEKVGLAPWADSLPSDLSGGMQQRVGLARGLAADPDILLMDEPFGALDPLIRRDMQTELISLQKELKKTIIFITHDLNEALLLGNRIAIMKDGEIVQIGTAQEIVTSPADDYVAAFVADIDRGRVFTVDDVSGEPITIQLRATPVAEALRLMEEHGSHALYVLDGERVAGVVTYRDLASSEMDSSTPSPTISNTLITEFPTTNADTQLHELYGAAGEGLPIAVTDDRDRLVGVVDPHELLSHLWAGENGENGEGEATDAAPDTPEDTASPRPPSPPAQPDATAKKEVTDVQPR</sequence>
<evidence type="ECO:0000313" key="14">
    <source>
        <dbReference type="Proteomes" id="UP000234882"/>
    </source>
</evidence>
<dbReference type="NCBIfam" id="TIGR01186">
    <property type="entry name" value="proV"/>
    <property type="match status" value="1"/>
</dbReference>
<dbReference type="GO" id="GO:0016887">
    <property type="term" value="F:ATP hydrolysis activity"/>
    <property type="evidence" value="ECO:0007669"/>
    <property type="project" value="UniProtKB-UniRule"/>
</dbReference>
<dbReference type="Gene3D" id="3.40.50.300">
    <property type="entry name" value="P-loop containing nucleotide triphosphate hydrolases"/>
    <property type="match status" value="1"/>
</dbReference>
<keyword evidence="3 9" id="KW-0547">Nucleotide-binding</keyword>
<dbReference type="GO" id="GO:0005524">
    <property type="term" value="F:ATP binding"/>
    <property type="evidence" value="ECO:0007669"/>
    <property type="project" value="UniProtKB-UniRule"/>
</dbReference>
<dbReference type="GO" id="GO:0006865">
    <property type="term" value="P:amino acid transport"/>
    <property type="evidence" value="ECO:0007669"/>
    <property type="project" value="UniProtKB-UniRule"/>
</dbReference>
<dbReference type="InterPro" id="IPR005892">
    <property type="entry name" value="Gly-betaine_transp_ATP-bd"/>
</dbReference>
<dbReference type="Proteomes" id="UP000234882">
    <property type="component" value="Chromosome"/>
</dbReference>
<comment type="similarity">
    <text evidence="1 9">Belongs to the ABC transporter superfamily.</text>
</comment>
<evidence type="ECO:0000256" key="7">
    <source>
        <dbReference type="ARBA" id="ARBA00061968"/>
    </source>
</evidence>
<dbReference type="InterPro" id="IPR003593">
    <property type="entry name" value="AAA+_ATPase"/>
</dbReference>
<dbReference type="OrthoDB" id="9802264at2"/>
<dbReference type="SMART" id="SM00116">
    <property type="entry name" value="CBS"/>
    <property type="match status" value="2"/>
</dbReference>
<evidence type="ECO:0000256" key="5">
    <source>
        <dbReference type="ARBA" id="ARBA00022970"/>
    </source>
</evidence>
<keyword evidence="2 9" id="KW-0813">Transport</keyword>
<evidence type="ECO:0000256" key="3">
    <source>
        <dbReference type="ARBA" id="ARBA00022741"/>
    </source>
</evidence>
<keyword evidence="9" id="KW-0997">Cell inner membrane</keyword>
<dbReference type="EC" id="7.6.2.9" evidence="9"/>
<evidence type="ECO:0000256" key="4">
    <source>
        <dbReference type="ARBA" id="ARBA00022840"/>
    </source>
</evidence>
<gene>
    <name evidence="13" type="ORF">CYR75_00785</name>
</gene>
<evidence type="ECO:0000256" key="8">
    <source>
        <dbReference type="PROSITE-ProRule" id="PRU00703"/>
    </source>
</evidence>
<dbReference type="CDD" id="cd02205">
    <property type="entry name" value="CBS_pair_SF"/>
    <property type="match status" value="1"/>
</dbReference>
<dbReference type="SMART" id="SM00382">
    <property type="entry name" value="AAA"/>
    <property type="match status" value="1"/>
</dbReference>
<dbReference type="GO" id="GO:0006970">
    <property type="term" value="P:response to osmotic stress"/>
    <property type="evidence" value="ECO:0007669"/>
    <property type="project" value="UniProtKB-ARBA"/>
</dbReference>
<evidence type="ECO:0000259" key="12">
    <source>
        <dbReference type="PROSITE" id="PS51371"/>
    </source>
</evidence>
<dbReference type="Gene3D" id="3.10.580.10">
    <property type="entry name" value="CBS-domain"/>
    <property type="match status" value="1"/>
</dbReference>
<dbReference type="Pfam" id="PF00571">
    <property type="entry name" value="CBS"/>
    <property type="match status" value="1"/>
</dbReference>
<evidence type="ECO:0000256" key="9">
    <source>
        <dbReference type="RuleBase" id="RU369116"/>
    </source>
</evidence>
<dbReference type="GO" id="GO:0005886">
    <property type="term" value="C:plasma membrane"/>
    <property type="evidence" value="ECO:0007669"/>
    <property type="project" value="UniProtKB-SubCell"/>
</dbReference>
<dbReference type="SUPFAM" id="SSF52540">
    <property type="entry name" value="P-loop containing nucleoside triphosphate hydrolases"/>
    <property type="match status" value="1"/>
</dbReference>
<dbReference type="PANTHER" id="PTHR43869:SF1">
    <property type="entry name" value="GLYCINE BETAINE_PROLINE BETAINE TRANSPORT SYSTEM ATP-BINDING PROTEIN PROV"/>
    <property type="match status" value="1"/>
</dbReference>
<keyword evidence="9" id="KW-1003">Cell membrane</keyword>
<dbReference type="KEGG" id="paru:CYR75_00785"/>
<keyword evidence="14" id="KW-1185">Reference proteome</keyword>
<dbReference type="PROSITE" id="PS51371">
    <property type="entry name" value="CBS"/>
    <property type="match status" value="1"/>
</dbReference>
<feature type="domain" description="CBS" evidence="12">
    <location>
        <begin position="279"/>
        <end position="336"/>
    </location>
</feature>